<dbReference type="Proteomes" id="UP001162640">
    <property type="component" value="Unassembled WGS sequence"/>
</dbReference>
<dbReference type="Gene3D" id="2.60.120.330">
    <property type="entry name" value="B-lactam Antibiotic, Isopenicillin N Synthase, Chain"/>
    <property type="match status" value="1"/>
</dbReference>
<evidence type="ECO:0000259" key="4">
    <source>
        <dbReference type="Pfam" id="PF05118"/>
    </source>
</evidence>
<dbReference type="PANTHER" id="PTHR46332:SF5">
    <property type="entry name" value="ASPARTATE BETA-HYDROXYLASE DOMAIN CONTAINING 2"/>
    <property type="match status" value="1"/>
</dbReference>
<evidence type="ECO:0000256" key="1">
    <source>
        <dbReference type="ARBA" id="ARBA00007730"/>
    </source>
</evidence>
<sequence length="353" mass="40122">MLPQFVSFVVQRLSSGQAWYSNTNEWSFEQKVALLTGCQANEQTCSQEVTQTLTTQSALINQLNEMLLTSVKNRNGDVRAYNTLRLDLIDPEAKLQHWMFSIVEVVGPLNRFLLNNLILSTSISAPSCSESLTTLSLNLNLWSLPSQRPTSVFNPELRASKFWDDENLPITTQIIPALENLFHDVKTEMHTFLKQGNKLKDEGEGIIANPDVGKWKEIPLLKHGEPKTTSFPKTLTHLLALEPVFNAKISFMYPGTFVEQHTGPSNERLRCHLCLDEGLGSAVLDVAGEKRKWEEGKAFIFDDSFVHLVAYPVEICEDEDDNNEYNDDDEMKNVRIVLIVDVWHPDVKERKFI</sequence>
<protein>
    <recommendedName>
        <fullName evidence="4">Aspartyl/asparaginy/proline hydroxylase domain-containing protein</fullName>
    </recommendedName>
</protein>
<dbReference type="GO" id="GO:0051213">
    <property type="term" value="F:dioxygenase activity"/>
    <property type="evidence" value="ECO:0007669"/>
    <property type="project" value="UniProtKB-KW"/>
</dbReference>
<feature type="domain" description="Aspartyl/asparaginy/proline hydroxylase" evidence="4">
    <location>
        <begin position="182"/>
        <end position="309"/>
    </location>
</feature>
<keyword evidence="3" id="KW-0560">Oxidoreductase</keyword>
<gene>
    <name evidence="5" type="ORF">TL16_g01583</name>
</gene>
<dbReference type="InterPro" id="IPR027443">
    <property type="entry name" value="IPNS-like_sf"/>
</dbReference>
<dbReference type="EMBL" id="BLQM01000036">
    <property type="protein sequence ID" value="GMH54001.1"/>
    <property type="molecule type" value="Genomic_DNA"/>
</dbReference>
<dbReference type="Pfam" id="PF05118">
    <property type="entry name" value="Asp_Arg_Hydrox"/>
    <property type="match status" value="1"/>
</dbReference>
<dbReference type="InterPro" id="IPR007803">
    <property type="entry name" value="Asp/Arg/Pro-Hydrxlase"/>
</dbReference>
<dbReference type="InterPro" id="IPR051821">
    <property type="entry name" value="Asp/Asn_beta-hydroxylase"/>
</dbReference>
<keyword evidence="2" id="KW-0223">Dioxygenase</keyword>
<accession>A0A9W6ZKR1</accession>
<evidence type="ECO:0000256" key="2">
    <source>
        <dbReference type="ARBA" id="ARBA00022964"/>
    </source>
</evidence>
<dbReference type="GO" id="GO:0016020">
    <property type="term" value="C:membrane"/>
    <property type="evidence" value="ECO:0007669"/>
    <property type="project" value="TreeGrafter"/>
</dbReference>
<proteinExistence type="inferred from homology"/>
<comment type="caution">
    <text evidence="5">The sequence shown here is derived from an EMBL/GenBank/DDBJ whole genome shotgun (WGS) entry which is preliminary data.</text>
</comment>
<reference evidence="6" key="1">
    <citation type="journal article" date="2023" name="Commun. Biol.">
        <title>Genome analysis of Parmales, the sister group of diatoms, reveals the evolutionary specialization of diatoms from phago-mixotrophs to photoautotrophs.</title>
        <authorList>
            <person name="Ban H."/>
            <person name="Sato S."/>
            <person name="Yoshikawa S."/>
            <person name="Yamada K."/>
            <person name="Nakamura Y."/>
            <person name="Ichinomiya M."/>
            <person name="Sato N."/>
            <person name="Blanc-Mathieu R."/>
            <person name="Endo H."/>
            <person name="Kuwata A."/>
            <person name="Ogata H."/>
        </authorList>
    </citation>
    <scope>NUCLEOTIDE SEQUENCE [LARGE SCALE GENOMIC DNA]</scope>
</reference>
<dbReference type="SUPFAM" id="SSF51197">
    <property type="entry name" value="Clavaminate synthase-like"/>
    <property type="match status" value="1"/>
</dbReference>
<dbReference type="AlphaFoldDB" id="A0A9W6ZKR1"/>
<name>A0A9W6ZKR1_9STRA</name>
<comment type="similarity">
    <text evidence="1">Belongs to the aspartyl/asparaginyl beta-hydroxylase family.</text>
</comment>
<evidence type="ECO:0000313" key="6">
    <source>
        <dbReference type="Proteomes" id="UP001162640"/>
    </source>
</evidence>
<evidence type="ECO:0000313" key="5">
    <source>
        <dbReference type="EMBL" id="GMH54001.1"/>
    </source>
</evidence>
<evidence type="ECO:0000256" key="3">
    <source>
        <dbReference type="ARBA" id="ARBA00023002"/>
    </source>
</evidence>
<organism evidence="5 6">
    <name type="scientific">Triparma laevis f. inornata</name>
    <dbReference type="NCBI Taxonomy" id="1714386"/>
    <lineage>
        <taxon>Eukaryota</taxon>
        <taxon>Sar</taxon>
        <taxon>Stramenopiles</taxon>
        <taxon>Ochrophyta</taxon>
        <taxon>Bolidophyceae</taxon>
        <taxon>Parmales</taxon>
        <taxon>Triparmaceae</taxon>
        <taxon>Triparma</taxon>
    </lineage>
</organism>
<dbReference type="PANTHER" id="PTHR46332">
    <property type="entry name" value="ASPARTATE BETA-HYDROXYLASE DOMAIN-CONTAINING PROTEIN 2"/>
    <property type="match status" value="1"/>
</dbReference>